<dbReference type="AlphaFoldDB" id="A0A2P9DSW4"/>
<dbReference type="Proteomes" id="UP000240500">
    <property type="component" value="Unassembled WGS sequence"/>
</dbReference>
<organism evidence="2 3">
    <name type="scientific">Plasmodium reichenowi</name>
    <dbReference type="NCBI Taxonomy" id="5854"/>
    <lineage>
        <taxon>Eukaryota</taxon>
        <taxon>Sar</taxon>
        <taxon>Alveolata</taxon>
        <taxon>Apicomplexa</taxon>
        <taxon>Aconoidasida</taxon>
        <taxon>Haemosporida</taxon>
        <taxon>Plasmodiidae</taxon>
        <taxon>Plasmodium</taxon>
        <taxon>Plasmodium (Laverania)</taxon>
    </lineage>
</organism>
<protein>
    <submittedName>
        <fullName evidence="2">Uncharacterized protein</fullName>
    </submittedName>
</protein>
<name>A0A2P9DSW4_PLARE</name>
<dbReference type="OrthoDB" id="10397029at2759"/>
<gene>
    <name evidence="2" type="ORF">PRG01_0030700</name>
</gene>
<reference evidence="2 3" key="1">
    <citation type="submission" date="2016-09" db="EMBL/GenBank/DDBJ databases">
        <authorList>
            <consortium name="Pathogen Informatics"/>
        </authorList>
    </citation>
    <scope>NUCLEOTIDE SEQUENCE [LARGE SCALE GENOMIC DNA]</scope>
</reference>
<feature type="compositionally biased region" description="Polar residues" evidence="1">
    <location>
        <begin position="140"/>
        <end position="149"/>
    </location>
</feature>
<proteinExistence type="predicted"/>
<evidence type="ECO:0000256" key="1">
    <source>
        <dbReference type="SAM" id="MobiDB-lite"/>
    </source>
</evidence>
<accession>A0A2P9DSW4</accession>
<dbReference type="VEuPathDB" id="PlasmoDB:PRCDC_1000400"/>
<evidence type="ECO:0000313" key="3">
    <source>
        <dbReference type="Proteomes" id="UP000240500"/>
    </source>
</evidence>
<dbReference type="EMBL" id="OFAE01000016">
    <property type="protein sequence ID" value="SOV84098.1"/>
    <property type="molecule type" value="Genomic_DNA"/>
</dbReference>
<evidence type="ECO:0000313" key="2">
    <source>
        <dbReference type="EMBL" id="SOV84098.1"/>
    </source>
</evidence>
<feature type="compositionally biased region" description="Basic and acidic residues" evidence="1">
    <location>
        <begin position="160"/>
        <end position="170"/>
    </location>
</feature>
<sequence length="295" mass="35167">MCKKWNHKEDMLNKLNEEWTMENNEHILDIPPSTLDDIHKMKDETYNMISRKNIYSYDDNNKIPLDNLGSTNISYNDITTQNNIFQTKNLRTKIYIDIHFDENDNNVENTNKYIQNFVNIQETLHEKCSSKYIRLISEQTSDESTSKSIKNGKCVNKRNNKNEDNHELQSKSRFIKGTELDVTSYNKSKHTQQNNLGDSLKRRKNNITNISSKKNETYLFDENTNEYKLRNPLRLINERYADSIVDTMDLNDKTKDKFKKFLHLYMAKENPDKQRKLYEQIESDIEKIQKKSCYM</sequence>
<feature type="region of interest" description="Disordered" evidence="1">
    <location>
        <begin position="140"/>
        <end position="170"/>
    </location>
</feature>
<dbReference type="VEuPathDB" id="PlasmoDB:PRG01_0030700"/>